<evidence type="ECO:0000313" key="4">
    <source>
        <dbReference type="EMBL" id="CAF1428267.1"/>
    </source>
</evidence>
<evidence type="ECO:0000313" key="5">
    <source>
        <dbReference type="Proteomes" id="UP000663828"/>
    </source>
</evidence>
<gene>
    <name evidence="4" type="ORF">EDS130_LOCUS38019</name>
    <name evidence="3" type="ORF">XAT740_LOCUS23756</name>
</gene>
<evidence type="ECO:0000313" key="3">
    <source>
        <dbReference type="EMBL" id="CAF1202511.1"/>
    </source>
</evidence>
<sequence>MSQCTKANICRAQMISQISLKFSQLPLYLYLIVINFVSLLVQFAGCQAIQASCTALSDCCGSAAGSITCQSSQCCAPLTKSCTTLSDCCGSAAGSITCQSSQCCAPLTKSCTTPSDCCGSAAESTCQSGTCCIQNGSPCTSSSECCSGDCGPGSCVSCFHGDEYVLMADGREKQIKHVRMGDRVKTIDGDSQSKFYKLGEDEVLVRLHHEPNMAANFLIIITESGHRLTLSPDHFVRIFNGSKSNNEPYITAGQLTNGQLLAVVVSFPGHQNYSMIYSSIVSITQTKLVGVYNVLTYSGVIIVSRVVASCFTDRRGTHENAQRRYFIVRLIKHVASIFHYNIYTDEFYGEHYVVTSRLIDFIHIIITAILHCTSVIYNTGVPLMIAIVLVWLANQRMYQFNFGFLRRWRKSRG</sequence>
<name>A0A814WKQ0_ADIRI</name>
<keyword evidence="1" id="KW-0472">Membrane</keyword>
<feature type="transmembrane region" description="Helical" evidence="1">
    <location>
        <begin position="375"/>
        <end position="393"/>
    </location>
</feature>
<feature type="domain" description="Hint" evidence="2">
    <location>
        <begin position="156"/>
        <end position="265"/>
    </location>
</feature>
<dbReference type="PANTHER" id="PTHR46706">
    <property type="entry name" value="PROTEIN QUA-1-RELATED"/>
    <property type="match status" value="1"/>
</dbReference>
<comment type="caution">
    <text evidence="3">The sequence shown here is derived from an EMBL/GenBank/DDBJ whole genome shotgun (WGS) entry which is preliminary data.</text>
</comment>
<dbReference type="EMBL" id="CAJNOJ010000387">
    <property type="protein sequence ID" value="CAF1428267.1"/>
    <property type="molecule type" value="Genomic_DNA"/>
</dbReference>
<dbReference type="Gene3D" id="2.170.16.10">
    <property type="entry name" value="Hedgehog/Intein (Hint) domain"/>
    <property type="match status" value="1"/>
</dbReference>
<feature type="transmembrane region" description="Helical" evidence="1">
    <location>
        <begin position="27"/>
        <end position="45"/>
    </location>
</feature>
<dbReference type="InterPro" id="IPR006141">
    <property type="entry name" value="Intein_N"/>
</dbReference>
<dbReference type="GO" id="GO:0016539">
    <property type="term" value="P:intein-mediated protein splicing"/>
    <property type="evidence" value="ECO:0007669"/>
    <property type="project" value="InterPro"/>
</dbReference>
<evidence type="ECO:0000256" key="1">
    <source>
        <dbReference type="SAM" id="Phobius"/>
    </source>
</evidence>
<keyword evidence="5" id="KW-1185">Reference proteome</keyword>
<reference evidence="3" key="1">
    <citation type="submission" date="2021-02" db="EMBL/GenBank/DDBJ databases">
        <authorList>
            <person name="Nowell W R."/>
        </authorList>
    </citation>
    <scope>NUCLEOTIDE SEQUENCE</scope>
</reference>
<dbReference type="GO" id="GO:0016540">
    <property type="term" value="P:protein autoprocessing"/>
    <property type="evidence" value="ECO:0007669"/>
    <property type="project" value="InterPro"/>
</dbReference>
<dbReference type="InterPro" id="IPR036844">
    <property type="entry name" value="Hint_dom_sf"/>
</dbReference>
<dbReference type="SUPFAM" id="SSF51294">
    <property type="entry name" value="Hedgehog/intein (Hint) domain"/>
    <property type="match status" value="1"/>
</dbReference>
<keyword evidence="1" id="KW-0812">Transmembrane</keyword>
<dbReference type="InterPro" id="IPR003587">
    <property type="entry name" value="Hint_dom_N"/>
</dbReference>
<dbReference type="OrthoDB" id="5212at2759"/>
<protein>
    <recommendedName>
        <fullName evidence="2">Hint domain-containing protein</fullName>
    </recommendedName>
</protein>
<organism evidence="3 5">
    <name type="scientific">Adineta ricciae</name>
    <name type="common">Rotifer</name>
    <dbReference type="NCBI Taxonomy" id="249248"/>
    <lineage>
        <taxon>Eukaryota</taxon>
        <taxon>Metazoa</taxon>
        <taxon>Spiralia</taxon>
        <taxon>Gnathifera</taxon>
        <taxon>Rotifera</taxon>
        <taxon>Eurotatoria</taxon>
        <taxon>Bdelloidea</taxon>
        <taxon>Adinetida</taxon>
        <taxon>Adinetidae</taxon>
        <taxon>Adineta</taxon>
    </lineage>
</organism>
<proteinExistence type="predicted"/>
<dbReference type="InterPro" id="IPR052140">
    <property type="entry name" value="Dev_Signal_Hedgehog-like"/>
</dbReference>
<dbReference type="SMART" id="SM00306">
    <property type="entry name" value="HintN"/>
    <property type="match status" value="1"/>
</dbReference>
<dbReference type="PROSITE" id="PS50817">
    <property type="entry name" value="INTEIN_N_TER"/>
    <property type="match status" value="1"/>
</dbReference>
<dbReference type="EMBL" id="CAJNOR010001809">
    <property type="protein sequence ID" value="CAF1202511.1"/>
    <property type="molecule type" value="Genomic_DNA"/>
</dbReference>
<evidence type="ECO:0000259" key="2">
    <source>
        <dbReference type="SMART" id="SM00306"/>
    </source>
</evidence>
<keyword evidence="1" id="KW-1133">Transmembrane helix</keyword>
<dbReference type="PANTHER" id="PTHR46706:SF12">
    <property type="entry name" value="PROTEIN QUA-1-RELATED"/>
    <property type="match status" value="1"/>
</dbReference>
<dbReference type="Proteomes" id="UP000663828">
    <property type="component" value="Unassembled WGS sequence"/>
</dbReference>
<dbReference type="Pfam" id="PF01079">
    <property type="entry name" value="Hint"/>
    <property type="match status" value="1"/>
</dbReference>
<dbReference type="AlphaFoldDB" id="A0A814WKQ0"/>
<accession>A0A814WKQ0</accession>
<dbReference type="CDD" id="cd00081">
    <property type="entry name" value="Hint"/>
    <property type="match status" value="1"/>
</dbReference>
<dbReference type="InterPro" id="IPR001767">
    <property type="entry name" value="Hedgehog_Hint"/>
</dbReference>
<dbReference type="Proteomes" id="UP000663852">
    <property type="component" value="Unassembled WGS sequence"/>
</dbReference>